<keyword evidence="2" id="KW-0812">Transmembrane</keyword>
<evidence type="ECO:0000256" key="2">
    <source>
        <dbReference type="SAM" id="Phobius"/>
    </source>
</evidence>
<keyword evidence="4" id="KW-1185">Reference proteome</keyword>
<evidence type="ECO:0000313" key="4">
    <source>
        <dbReference type="Proteomes" id="UP000269438"/>
    </source>
</evidence>
<dbReference type="Proteomes" id="UP000269438">
    <property type="component" value="Unassembled WGS sequence"/>
</dbReference>
<proteinExistence type="predicted"/>
<dbReference type="AlphaFoldDB" id="A0A3L7AUB6"/>
<reference evidence="3 4" key="1">
    <citation type="submission" date="2018-10" db="EMBL/GenBank/DDBJ databases">
        <authorList>
            <person name="Li J."/>
        </authorList>
    </citation>
    <scope>NUCLEOTIDE SEQUENCE [LARGE SCALE GENOMIC DNA]</scope>
    <source>
        <strain evidence="3 4">JCM 11654</strain>
    </source>
</reference>
<dbReference type="OrthoDB" id="5520269at2"/>
<feature type="compositionally biased region" description="Basic and acidic residues" evidence="1">
    <location>
        <begin position="128"/>
        <end position="145"/>
    </location>
</feature>
<dbReference type="RefSeq" id="WP_121688053.1">
    <property type="nucleotide sequence ID" value="NZ_RCUY01000005.1"/>
</dbReference>
<comment type="caution">
    <text evidence="3">The sequence shown here is derived from an EMBL/GenBank/DDBJ whole genome shotgun (WGS) entry which is preliminary data.</text>
</comment>
<sequence length="154" mass="16501">MSDPSRADRVAIVRYLRVVQDSRNGLDERTAAAFEKLTPAQLDLLVERLTGPAALPEPGFTRESAARWVQRRVLGGASARDVRGTARVTGAALALFAVVIGIGAAIAITTEPQPMAGPGNPQQSVSTEHGDPSRDLGEVLRRQALEDQQTDLDY</sequence>
<feature type="region of interest" description="Disordered" evidence="1">
    <location>
        <begin position="111"/>
        <end position="154"/>
    </location>
</feature>
<evidence type="ECO:0000313" key="3">
    <source>
        <dbReference type="EMBL" id="RLP82912.1"/>
    </source>
</evidence>
<protein>
    <submittedName>
        <fullName evidence="3">Uncharacterized protein</fullName>
    </submittedName>
</protein>
<keyword evidence="2" id="KW-1133">Transmembrane helix</keyword>
<feature type="transmembrane region" description="Helical" evidence="2">
    <location>
        <begin position="88"/>
        <end position="108"/>
    </location>
</feature>
<accession>A0A3L7AUB6</accession>
<gene>
    <name evidence="3" type="ORF">D9V34_06595</name>
</gene>
<dbReference type="EMBL" id="RCUY01000005">
    <property type="protein sequence ID" value="RLP82912.1"/>
    <property type="molecule type" value="Genomic_DNA"/>
</dbReference>
<organism evidence="3 4">
    <name type="scientific">Mycetocola lacteus</name>
    <dbReference type="NCBI Taxonomy" id="76637"/>
    <lineage>
        <taxon>Bacteria</taxon>
        <taxon>Bacillati</taxon>
        <taxon>Actinomycetota</taxon>
        <taxon>Actinomycetes</taxon>
        <taxon>Micrococcales</taxon>
        <taxon>Microbacteriaceae</taxon>
        <taxon>Mycetocola</taxon>
    </lineage>
</organism>
<keyword evidence="2" id="KW-0472">Membrane</keyword>
<evidence type="ECO:0000256" key="1">
    <source>
        <dbReference type="SAM" id="MobiDB-lite"/>
    </source>
</evidence>
<name>A0A3L7AUB6_9MICO</name>